<dbReference type="EMBL" id="EU968950">
    <property type="protein sequence ID" value="ACG41068.1"/>
    <property type="molecule type" value="mRNA"/>
</dbReference>
<organism evidence="2">
    <name type="scientific">Zea mays</name>
    <name type="common">Maize</name>
    <dbReference type="NCBI Taxonomy" id="4577"/>
    <lineage>
        <taxon>Eukaryota</taxon>
        <taxon>Viridiplantae</taxon>
        <taxon>Streptophyta</taxon>
        <taxon>Embryophyta</taxon>
        <taxon>Tracheophyta</taxon>
        <taxon>Spermatophyta</taxon>
        <taxon>Magnoliopsida</taxon>
        <taxon>Liliopsida</taxon>
        <taxon>Poales</taxon>
        <taxon>Poaceae</taxon>
        <taxon>PACMAD clade</taxon>
        <taxon>Panicoideae</taxon>
        <taxon>Andropogonodae</taxon>
        <taxon>Andropogoneae</taxon>
        <taxon>Tripsacinae</taxon>
        <taxon>Zea</taxon>
    </lineage>
</organism>
<evidence type="ECO:0000256" key="1">
    <source>
        <dbReference type="SAM" id="MobiDB-lite"/>
    </source>
</evidence>
<protein>
    <submittedName>
        <fullName evidence="2">Uncharacterized protein</fullName>
    </submittedName>
</protein>
<evidence type="ECO:0000313" key="2">
    <source>
        <dbReference type="EMBL" id="ACG41068.1"/>
    </source>
</evidence>
<accession>B6TVD5</accession>
<name>B6TVD5_MAIZE</name>
<reference evidence="2" key="1">
    <citation type="journal article" date="2009" name="Plant Mol. Biol.">
        <title>Insights into corn genes derived from large-scale cDNA sequencing.</title>
        <authorList>
            <person name="Alexandrov N.N."/>
            <person name="Brover V.V."/>
            <person name="Freidin S."/>
            <person name="Troukhan M.E."/>
            <person name="Tatarinova T.V."/>
            <person name="Zhang H."/>
            <person name="Swaller T.J."/>
            <person name="Lu Y.P."/>
            <person name="Bouck J."/>
            <person name="Flavell R.B."/>
            <person name="Feldmann K.A."/>
        </authorList>
    </citation>
    <scope>NUCLEOTIDE SEQUENCE</scope>
</reference>
<proteinExistence type="evidence at transcript level"/>
<dbReference type="AlphaFoldDB" id="B6TVD5"/>
<sequence length="114" mass="12752">MAAAGPWPRDLAPASPAWTWPPRLEPDPVARVLRGMWATPALELPLFVGRGATWSWPLPVAQVGAADGRSRLALGRQSDPEVRWPDLPSLRPMPVVERRRASSPWWCGSEERRR</sequence>
<feature type="region of interest" description="Disordered" evidence="1">
    <location>
        <begin position="1"/>
        <end position="20"/>
    </location>
</feature>